<dbReference type="AlphaFoldDB" id="A0A350HA30"/>
<dbReference type="EMBL" id="DMZY01000128">
    <property type="protein sequence ID" value="HAV92396.1"/>
    <property type="molecule type" value="Genomic_DNA"/>
</dbReference>
<dbReference type="CDD" id="cd08704">
    <property type="entry name" value="Met_tRNA_FMT_C"/>
    <property type="match status" value="1"/>
</dbReference>
<keyword evidence="4" id="KW-0648">Protein biosynthesis</keyword>
<dbReference type="InterPro" id="IPR011034">
    <property type="entry name" value="Formyl_transferase-like_C_sf"/>
</dbReference>
<gene>
    <name evidence="7" type="ORF">DCW38_04365</name>
</gene>
<evidence type="ECO:0000259" key="6">
    <source>
        <dbReference type="Pfam" id="PF02911"/>
    </source>
</evidence>
<dbReference type="InterPro" id="IPR005793">
    <property type="entry name" value="Formyl_trans_C"/>
</dbReference>
<evidence type="ECO:0000256" key="4">
    <source>
        <dbReference type="ARBA" id="ARBA00022917"/>
    </source>
</evidence>
<dbReference type="Proteomes" id="UP000264062">
    <property type="component" value="Unassembled WGS sequence"/>
</dbReference>
<evidence type="ECO:0000256" key="3">
    <source>
        <dbReference type="ARBA" id="ARBA00022679"/>
    </source>
</evidence>
<keyword evidence="3" id="KW-0808">Transferase</keyword>
<name>A0A350HA30_UNCW3</name>
<dbReference type="PANTHER" id="PTHR11138:SF5">
    <property type="entry name" value="METHIONYL-TRNA FORMYLTRANSFERASE, MITOCHONDRIAL"/>
    <property type="match status" value="1"/>
</dbReference>
<dbReference type="Pfam" id="PF02911">
    <property type="entry name" value="Formyl_trans_C"/>
    <property type="match status" value="1"/>
</dbReference>
<dbReference type="InterPro" id="IPR036477">
    <property type="entry name" value="Formyl_transf_N_sf"/>
</dbReference>
<comment type="similarity">
    <text evidence="1">Belongs to the Fmt family.</text>
</comment>
<evidence type="ECO:0000256" key="2">
    <source>
        <dbReference type="ARBA" id="ARBA00012261"/>
    </source>
</evidence>
<accession>A0A350HA30</accession>
<evidence type="ECO:0000259" key="5">
    <source>
        <dbReference type="Pfam" id="PF00551"/>
    </source>
</evidence>
<sequence>MLDYAFIGNDSTSLLFLLKVIDRKKPKFIITGADRIEGRGRRLTPSLLSDYSEKLSIPYLKTDAPNSEEFLKRLEAFERPDFFLVFSFGYYLKKAFLDYPKRMSVNIHPSLLPLYRGAAPLNRVIMNNEKKSGISFFKMTSRMDAGPIISSKEFILNENETSITLKERAVNEAAKIFLDFNWERDFILEYQNENLATTAEKIEKKELILNLSYDALKVKCAVNGLSEYGLRAILNGKRIKILRASVEDYISEKNSGLIEIKSKRIIMYCNKGSISLEAIQPEGKKEMDAESFINGYKIKNGDKICAEFLE</sequence>
<feature type="domain" description="Formyl transferase N-terminal" evidence="5">
    <location>
        <begin position="28"/>
        <end position="177"/>
    </location>
</feature>
<dbReference type="SUPFAM" id="SSF53328">
    <property type="entry name" value="Formyltransferase"/>
    <property type="match status" value="1"/>
</dbReference>
<feature type="domain" description="Formyl transferase C-terminal" evidence="6">
    <location>
        <begin position="201"/>
        <end position="296"/>
    </location>
</feature>
<dbReference type="Pfam" id="PF00551">
    <property type="entry name" value="Formyl_trans_N"/>
    <property type="match status" value="1"/>
</dbReference>
<dbReference type="InterPro" id="IPR002376">
    <property type="entry name" value="Formyl_transf_N"/>
</dbReference>
<dbReference type="EC" id="2.1.2.9" evidence="2"/>
<evidence type="ECO:0000313" key="8">
    <source>
        <dbReference type="Proteomes" id="UP000264062"/>
    </source>
</evidence>
<dbReference type="CDD" id="cd08646">
    <property type="entry name" value="FMT_core_Met-tRNA-FMT_N"/>
    <property type="match status" value="1"/>
</dbReference>
<dbReference type="Gene3D" id="3.40.50.12230">
    <property type="match status" value="1"/>
</dbReference>
<dbReference type="InterPro" id="IPR041711">
    <property type="entry name" value="Met-tRNA-FMT_N"/>
</dbReference>
<dbReference type="GO" id="GO:0004479">
    <property type="term" value="F:methionyl-tRNA formyltransferase activity"/>
    <property type="evidence" value="ECO:0007669"/>
    <property type="project" value="UniProtKB-EC"/>
</dbReference>
<reference evidence="7 8" key="1">
    <citation type="journal article" date="2018" name="Nat. Biotechnol.">
        <title>A standardized bacterial taxonomy based on genome phylogeny substantially revises the tree of life.</title>
        <authorList>
            <person name="Parks D.H."/>
            <person name="Chuvochina M."/>
            <person name="Waite D.W."/>
            <person name="Rinke C."/>
            <person name="Skarshewski A."/>
            <person name="Chaumeil P.A."/>
            <person name="Hugenholtz P."/>
        </authorList>
    </citation>
    <scope>NUCLEOTIDE SEQUENCE [LARGE SCALE GENOMIC DNA]</scope>
    <source>
        <strain evidence="7">UBA9956</strain>
    </source>
</reference>
<comment type="caution">
    <text evidence="7">The sequence shown here is derived from an EMBL/GenBank/DDBJ whole genome shotgun (WGS) entry which is preliminary data.</text>
</comment>
<proteinExistence type="inferred from homology"/>
<organism evidence="7 8">
    <name type="scientific">candidate division WOR-3 bacterium</name>
    <dbReference type="NCBI Taxonomy" id="2052148"/>
    <lineage>
        <taxon>Bacteria</taxon>
        <taxon>Bacteria division WOR-3</taxon>
    </lineage>
</organism>
<dbReference type="PANTHER" id="PTHR11138">
    <property type="entry name" value="METHIONYL-TRNA FORMYLTRANSFERASE"/>
    <property type="match status" value="1"/>
</dbReference>
<dbReference type="SUPFAM" id="SSF50486">
    <property type="entry name" value="FMT C-terminal domain-like"/>
    <property type="match status" value="1"/>
</dbReference>
<evidence type="ECO:0000313" key="7">
    <source>
        <dbReference type="EMBL" id="HAV92396.1"/>
    </source>
</evidence>
<evidence type="ECO:0000256" key="1">
    <source>
        <dbReference type="ARBA" id="ARBA00010699"/>
    </source>
</evidence>
<protein>
    <recommendedName>
        <fullName evidence="2">methionyl-tRNA formyltransferase</fullName>
        <ecNumber evidence="2">2.1.2.9</ecNumber>
    </recommendedName>
</protein>
<dbReference type="InterPro" id="IPR044135">
    <property type="entry name" value="Met-tRNA-FMT_C"/>
</dbReference>